<feature type="domain" description="Helix-turn-helix" evidence="1">
    <location>
        <begin position="21"/>
        <end position="71"/>
    </location>
</feature>
<reference evidence="2 3" key="1">
    <citation type="submission" date="2019-04" db="EMBL/GenBank/DDBJ databases">
        <title>Microbes associate with the intestines of laboratory mice.</title>
        <authorList>
            <person name="Navarre W."/>
            <person name="Wong E."/>
            <person name="Huang K."/>
            <person name="Tropini C."/>
            <person name="Ng K."/>
            <person name="Yu B."/>
        </authorList>
    </citation>
    <scope>NUCLEOTIDE SEQUENCE [LARGE SCALE GENOMIC DNA]</scope>
    <source>
        <strain evidence="2 3">NM06_A21</strain>
    </source>
</reference>
<dbReference type="RefSeq" id="WP_135993304.1">
    <property type="nucleotide sequence ID" value="NZ_SRYD01000028.1"/>
</dbReference>
<organism evidence="2 3">
    <name type="scientific">Muribaculum intestinale</name>
    <dbReference type="NCBI Taxonomy" id="1796646"/>
    <lineage>
        <taxon>Bacteria</taxon>
        <taxon>Pseudomonadati</taxon>
        <taxon>Bacteroidota</taxon>
        <taxon>Bacteroidia</taxon>
        <taxon>Bacteroidales</taxon>
        <taxon>Muribaculaceae</taxon>
        <taxon>Muribaculum</taxon>
    </lineage>
</organism>
<dbReference type="EMBL" id="SRYD01000028">
    <property type="protein sequence ID" value="TGY73899.1"/>
    <property type="molecule type" value="Genomic_DNA"/>
</dbReference>
<evidence type="ECO:0000313" key="3">
    <source>
        <dbReference type="Proteomes" id="UP000306630"/>
    </source>
</evidence>
<proteinExistence type="predicted"/>
<dbReference type="AlphaFoldDB" id="A0A4V3RU82"/>
<evidence type="ECO:0000313" key="2">
    <source>
        <dbReference type="EMBL" id="TGY73899.1"/>
    </source>
</evidence>
<comment type="caution">
    <text evidence="2">The sequence shown here is derived from an EMBL/GenBank/DDBJ whole genome shotgun (WGS) entry which is preliminary data.</text>
</comment>
<dbReference type="SUPFAM" id="SSF46955">
    <property type="entry name" value="Putative DNA-binding domain"/>
    <property type="match status" value="1"/>
</dbReference>
<evidence type="ECO:0000259" key="1">
    <source>
        <dbReference type="Pfam" id="PF12728"/>
    </source>
</evidence>
<gene>
    <name evidence="2" type="ORF">E5333_08140</name>
</gene>
<accession>A0A4V3RU82</accession>
<keyword evidence="2" id="KW-0238">DNA-binding</keyword>
<sequence>MSIEQRLERIEALMSMSVTEVLTVKEVAILIKKSESRVRHMVADRDIPHYKNDKGQISFRKSEIEAWRLGQRVPTNAEVNSQAATHIAISRI</sequence>
<protein>
    <submittedName>
        <fullName evidence="2">DNA-binding protein</fullName>
    </submittedName>
</protein>
<name>A0A4V3RU82_9BACT</name>
<dbReference type="Proteomes" id="UP000306630">
    <property type="component" value="Unassembled WGS sequence"/>
</dbReference>
<dbReference type="Pfam" id="PF12728">
    <property type="entry name" value="HTH_17"/>
    <property type="match status" value="1"/>
</dbReference>
<dbReference type="InterPro" id="IPR041657">
    <property type="entry name" value="HTH_17"/>
</dbReference>
<dbReference type="InterPro" id="IPR009061">
    <property type="entry name" value="DNA-bd_dom_put_sf"/>
</dbReference>
<dbReference type="GO" id="GO:0003677">
    <property type="term" value="F:DNA binding"/>
    <property type="evidence" value="ECO:0007669"/>
    <property type="project" value="UniProtKB-KW"/>
</dbReference>